<dbReference type="Pfam" id="PF03473">
    <property type="entry name" value="MOSC"/>
    <property type="match status" value="1"/>
</dbReference>
<dbReference type="PANTHER" id="PTHR36930">
    <property type="entry name" value="METAL-SULFUR CLUSTER BIOSYNTHESIS PROTEINS YUAD-RELATED"/>
    <property type="match status" value="1"/>
</dbReference>
<keyword evidence="3" id="KW-1185">Reference proteome</keyword>
<feature type="domain" description="MOSC" evidence="1">
    <location>
        <begin position="34"/>
        <end position="163"/>
    </location>
</feature>
<dbReference type="GO" id="GO:0030170">
    <property type="term" value="F:pyridoxal phosphate binding"/>
    <property type="evidence" value="ECO:0007669"/>
    <property type="project" value="InterPro"/>
</dbReference>
<dbReference type="OrthoDB" id="1550913at2"/>
<dbReference type="GO" id="GO:0030151">
    <property type="term" value="F:molybdenum ion binding"/>
    <property type="evidence" value="ECO:0007669"/>
    <property type="project" value="InterPro"/>
</dbReference>
<dbReference type="Gene3D" id="2.40.33.20">
    <property type="entry name" value="PK beta-barrel domain-like"/>
    <property type="match status" value="1"/>
</dbReference>
<dbReference type="SUPFAM" id="SSF50800">
    <property type="entry name" value="PK beta-barrel domain-like"/>
    <property type="match status" value="1"/>
</dbReference>
<sequence length="169" mass="18513">MFNEPTPLKELMSHFPQAGEVIWIGLRTATRQEIKIVEETYARIGTGLEGDRYKGTADSKRQVTLIQAEHLAAVGSYLGRGIIDPVLTRRNIVVQGINLLALKDHRIQIGDAVLEMTGLCHPCSRMEEVLGPGGYNAMRGHGGITARVVQEGAIRLGDTVTVLKTEQKI</sequence>
<evidence type="ECO:0000313" key="3">
    <source>
        <dbReference type="Proteomes" id="UP000251993"/>
    </source>
</evidence>
<dbReference type="InterPro" id="IPR011037">
    <property type="entry name" value="Pyrv_Knase-like_insert_dom_sf"/>
</dbReference>
<dbReference type="InterPro" id="IPR005302">
    <property type="entry name" value="MoCF_Sase_C"/>
</dbReference>
<dbReference type="EMBL" id="CP030850">
    <property type="protein sequence ID" value="AXE21086.1"/>
    <property type="molecule type" value="Genomic_DNA"/>
</dbReference>
<evidence type="ECO:0000313" key="2">
    <source>
        <dbReference type="EMBL" id="AXE21086.1"/>
    </source>
</evidence>
<dbReference type="GO" id="GO:0003824">
    <property type="term" value="F:catalytic activity"/>
    <property type="evidence" value="ECO:0007669"/>
    <property type="project" value="InterPro"/>
</dbReference>
<reference evidence="2 3" key="1">
    <citation type="submission" date="2018-07" db="EMBL/GenBank/DDBJ databases">
        <title>Genome sequencing of Runella.</title>
        <authorList>
            <person name="Baek M.-G."/>
            <person name="Yi H."/>
        </authorList>
    </citation>
    <scope>NUCLEOTIDE SEQUENCE [LARGE SCALE GENOMIC DNA]</scope>
    <source>
        <strain evidence="2 3">HYN0085</strain>
    </source>
</reference>
<dbReference type="PROSITE" id="PS51340">
    <property type="entry name" value="MOSC"/>
    <property type="match status" value="1"/>
</dbReference>
<dbReference type="AlphaFoldDB" id="A0A344TR15"/>
<name>A0A344TR15_9BACT</name>
<dbReference type="RefSeq" id="WP_114069848.1">
    <property type="nucleotide sequence ID" value="NZ_CP030850.1"/>
</dbReference>
<dbReference type="PANTHER" id="PTHR36930:SF1">
    <property type="entry name" value="MOSC DOMAIN-CONTAINING PROTEIN"/>
    <property type="match status" value="1"/>
</dbReference>
<protein>
    <submittedName>
        <fullName evidence="2">MOSC domain-containing protein</fullName>
    </submittedName>
</protein>
<dbReference type="Proteomes" id="UP000251993">
    <property type="component" value="Chromosome"/>
</dbReference>
<dbReference type="KEGG" id="run:DR864_26800"/>
<dbReference type="InterPro" id="IPR052716">
    <property type="entry name" value="MOSC_domain"/>
</dbReference>
<accession>A0A344TR15</accession>
<evidence type="ECO:0000259" key="1">
    <source>
        <dbReference type="PROSITE" id="PS51340"/>
    </source>
</evidence>
<gene>
    <name evidence="2" type="ORF">DR864_26800</name>
</gene>
<proteinExistence type="predicted"/>
<organism evidence="2 3">
    <name type="scientific">Runella rosea</name>
    <dbReference type="NCBI Taxonomy" id="2259595"/>
    <lineage>
        <taxon>Bacteria</taxon>
        <taxon>Pseudomonadati</taxon>
        <taxon>Bacteroidota</taxon>
        <taxon>Cytophagia</taxon>
        <taxon>Cytophagales</taxon>
        <taxon>Spirosomataceae</taxon>
        <taxon>Runella</taxon>
    </lineage>
</organism>